<sequence>MKIESRSSMQWKHKIRWATCATFMVGVAACSGNAWALPTFARQTGWSCATCHTSYPQLTPMGRMFKLLGYTSNNVQRQQKLEAKFGKSTALLLMRVSQFSIFFQASYANVAGGQAAFNGAGVSNPPGNQNDIQFPQQVSLFYAGEITPHIGAFLHLTYSGRGGFGMDDSDIRWAHPWNLGPDQLLITGVEVNNTPTEPDIYNTVPDWYAPFSSSKYSAIRQIPTTFIEGAHGAGYPLAGIGTYEAYIFGQDKANWLYFEADGYTNADGIGVQANSGGAFGYANDGRMQGVAPYVRLAYQRDWGNWNWEVGTYGMWSRLYDSPNTKGGPVDSFDDFDLDSQLQWLDTTDNSNVTLHADWIHEDQGFGAFGGPTSNLSSTATGHLNSLNINGSYWYHDHYGVSGGYLDTWGSANPDLWGTSYSHNGSPDTNGEWIEASYLPWWNTRFSLRYTMFNQFRGLTNSTATSFGASAYNTLELLTWISF</sequence>
<gene>
    <name evidence="2" type="ORF">DN052_01250</name>
</gene>
<feature type="signal peptide" evidence="1">
    <location>
        <begin position="1"/>
        <end position="36"/>
    </location>
</feature>
<reference evidence="2 3" key="1">
    <citation type="submission" date="2018-06" db="EMBL/GenBank/DDBJ databases">
        <title>Draft sequence of Acidithiobacillus ferrooxidans CCM 4253.</title>
        <authorList>
            <person name="Moya-Beltran A."/>
            <person name="Castro M."/>
            <person name="Covarrubias P.C."/>
            <person name="Issotta F."/>
            <person name="Janiczek O."/>
            <person name="Mandl M."/>
            <person name="Kucera J."/>
            <person name="Quatrini R."/>
        </authorList>
    </citation>
    <scope>NUCLEOTIDE SEQUENCE [LARGE SCALE GENOMIC DNA]</scope>
    <source>
        <strain evidence="2 3">CCM 4253</strain>
    </source>
</reference>
<accession>A0A2W1K4G3</accession>
<dbReference type="OrthoDB" id="5291761at2"/>
<evidence type="ECO:0000313" key="2">
    <source>
        <dbReference type="EMBL" id="PZD81736.1"/>
    </source>
</evidence>
<name>A0A2W1K4G3_ACIFR</name>
<organism evidence="2 3">
    <name type="scientific">Acidithiobacillus ferrooxidans</name>
    <name type="common">Thiobacillus ferrooxidans</name>
    <dbReference type="NCBI Taxonomy" id="920"/>
    <lineage>
        <taxon>Bacteria</taxon>
        <taxon>Pseudomonadati</taxon>
        <taxon>Pseudomonadota</taxon>
        <taxon>Acidithiobacillia</taxon>
        <taxon>Acidithiobacillales</taxon>
        <taxon>Acidithiobacillaceae</taxon>
        <taxon>Acidithiobacillus</taxon>
    </lineage>
</organism>
<dbReference type="PROSITE" id="PS51257">
    <property type="entry name" value="PROKAR_LIPOPROTEIN"/>
    <property type="match status" value="1"/>
</dbReference>
<evidence type="ECO:0000313" key="3">
    <source>
        <dbReference type="Proteomes" id="UP000248886"/>
    </source>
</evidence>
<protein>
    <submittedName>
        <fullName evidence="2">Cytochrome C</fullName>
    </submittedName>
</protein>
<keyword evidence="1" id="KW-0732">Signal</keyword>
<dbReference type="AlphaFoldDB" id="A0A2W1K4G3"/>
<feature type="chain" id="PRO_5016084088" evidence="1">
    <location>
        <begin position="37"/>
        <end position="482"/>
    </location>
</feature>
<proteinExistence type="predicted"/>
<dbReference type="Proteomes" id="UP000248886">
    <property type="component" value="Unassembled WGS sequence"/>
</dbReference>
<dbReference type="EMBL" id="QKQP01000001">
    <property type="protein sequence ID" value="PZD81736.1"/>
    <property type="molecule type" value="Genomic_DNA"/>
</dbReference>
<evidence type="ECO:0000256" key="1">
    <source>
        <dbReference type="SAM" id="SignalP"/>
    </source>
</evidence>
<dbReference type="OMA" id="PYWRVAY"/>
<comment type="caution">
    <text evidence="2">The sequence shown here is derived from an EMBL/GenBank/DDBJ whole genome shotgun (WGS) entry which is preliminary data.</text>
</comment>